<dbReference type="PANTHER" id="PTHR11102">
    <property type="entry name" value="SEL-1-LIKE PROTEIN"/>
    <property type="match status" value="1"/>
</dbReference>
<evidence type="ECO:0000313" key="1">
    <source>
        <dbReference type="EMBL" id="MFG6428814.1"/>
    </source>
</evidence>
<dbReference type="SMART" id="SM00671">
    <property type="entry name" value="SEL1"/>
    <property type="match status" value="2"/>
</dbReference>
<dbReference type="InterPro" id="IPR050767">
    <property type="entry name" value="Sel1_AlgK"/>
</dbReference>
<reference evidence="1 2" key="1">
    <citation type="submission" date="2024-08" db="EMBL/GenBank/DDBJ databases">
        <authorList>
            <person name="Lu H."/>
        </authorList>
    </citation>
    <scope>NUCLEOTIDE SEQUENCE [LARGE SCALE GENOMIC DNA]</scope>
    <source>
        <strain evidence="1 2">LYH14W</strain>
    </source>
</reference>
<dbReference type="PANTHER" id="PTHR11102:SF160">
    <property type="entry name" value="ERAD-ASSOCIATED E3 UBIQUITIN-PROTEIN LIGASE COMPONENT HRD3"/>
    <property type="match status" value="1"/>
</dbReference>
<dbReference type="SUPFAM" id="SSF81901">
    <property type="entry name" value="HCP-like"/>
    <property type="match status" value="1"/>
</dbReference>
<dbReference type="InterPro" id="IPR006597">
    <property type="entry name" value="Sel1-like"/>
</dbReference>
<dbReference type="EMBL" id="JBIGHV010000001">
    <property type="protein sequence ID" value="MFG6428814.1"/>
    <property type="molecule type" value="Genomic_DNA"/>
</dbReference>
<keyword evidence="2" id="KW-1185">Reference proteome</keyword>
<organism evidence="1 2">
    <name type="scientific">Pelomonas parva</name>
    <dbReference type="NCBI Taxonomy" id="3299032"/>
    <lineage>
        <taxon>Bacteria</taxon>
        <taxon>Pseudomonadati</taxon>
        <taxon>Pseudomonadota</taxon>
        <taxon>Betaproteobacteria</taxon>
        <taxon>Burkholderiales</taxon>
        <taxon>Sphaerotilaceae</taxon>
        <taxon>Roseateles</taxon>
    </lineage>
</organism>
<dbReference type="RefSeq" id="WP_394475758.1">
    <property type="nucleotide sequence ID" value="NZ_JBIGHV010000001.1"/>
</dbReference>
<proteinExistence type="predicted"/>
<gene>
    <name evidence="1" type="ORF">ACG00Y_02760</name>
</gene>
<comment type="caution">
    <text evidence="1">The sequence shown here is derived from an EMBL/GenBank/DDBJ whole genome shotgun (WGS) entry which is preliminary data.</text>
</comment>
<protein>
    <submittedName>
        <fullName evidence="1">Tetratricopeptide repeat protein</fullName>
    </submittedName>
</protein>
<evidence type="ECO:0000313" key="2">
    <source>
        <dbReference type="Proteomes" id="UP001606210"/>
    </source>
</evidence>
<dbReference type="Proteomes" id="UP001606210">
    <property type="component" value="Unassembled WGS sequence"/>
</dbReference>
<sequence length="172" mass="19059">MQRDTELQAHDAWDRGDLRTALALFVTSAASGSRGCALNLGYFYDEGLGIPQSKSSALYWYRQACRLGDLSGATNIAILCRERGQHHAMFRWFRKACRANGGDDGDAELAVARCLLSGLGAGKSRDRALRHLRRALRSRHVTPASVEQAHALHRRLTGTAARRHPQPIRSRP</sequence>
<dbReference type="Pfam" id="PF08238">
    <property type="entry name" value="Sel1"/>
    <property type="match status" value="3"/>
</dbReference>
<dbReference type="Gene3D" id="1.25.40.10">
    <property type="entry name" value="Tetratricopeptide repeat domain"/>
    <property type="match status" value="1"/>
</dbReference>
<accession>A0ABW7EY12</accession>
<name>A0ABW7EY12_9BURK</name>
<dbReference type="InterPro" id="IPR011990">
    <property type="entry name" value="TPR-like_helical_dom_sf"/>
</dbReference>